<organism evidence="3 4">
    <name type="scientific">Desulfofundulus thermosubterraneus DSM 16057</name>
    <dbReference type="NCBI Taxonomy" id="1121432"/>
    <lineage>
        <taxon>Bacteria</taxon>
        <taxon>Bacillati</taxon>
        <taxon>Bacillota</taxon>
        <taxon>Clostridia</taxon>
        <taxon>Eubacteriales</taxon>
        <taxon>Peptococcaceae</taxon>
        <taxon>Desulfofundulus</taxon>
    </lineage>
</organism>
<dbReference type="Proteomes" id="UP000184529">
    <property type="component" value="Unassembled WGS sequence"/>
</dbReference>
<dbReference type="InterPro" id="IPR016047">
    <property type="entry name" value="M23ase_b-sheet_dom"/>
</dbReference>
<dbReference type="STRING" id="1121432.SAMN02745219_01914"/>
<feature type="domain" description="M23ase beta-sheet core" evidence="2">
    <location>
        <begin position="108"/>
        <end position="201"/>
    </location>
</feature>
<dbReference type="GO" id="GO:0004222">
    <property type="term" value="F:metalloendopeptidase activity"/>
    <property type="evidence" value="ECO:0007669"/>
    <property type="project" value="TreeGrafter"/>
</dbReference>
<dbReference type="Gene3D" id="2.70.70.10">
    <property type="entry name" value="Glucose Permease (Domain IIA)"/>
    <property type="match status" value="1"/>
</dbReference>
<evidence type="ECO:0000313" key="4">
    <source>
        <dbReference type="Proteomes" id="UP000184529"/>
    </source>
</evidence>
<sequence length="352" mass="38323">MDSEYLLNPIASTGGFFQETTKTAAKAAANTAARSAVRWFFASLGPFAVPLLFLLFFAIVIPFACLMRDFYYPGEYGYFDGGIGLGLAPVSGRWTLTGKFGEDRGDHIHMGIDLACPEGTPVVAVAAGRVRLSSSPAGGNEIWLYGEDGRTYYYAHLSGYHVADGETVSPGQVIGYVGSTGRSTGPHLHFGVMVDGRWVDPLPLLQGGVLPGDLAYRYVDGEKLAAWLRGKRSMLADHVDEIIRAAREVGVNPLLLVAITGQEQSFVPEGSPAAMLGNPFNVYGSWQSYSPGLYESARIAARTVVKLSRGRPEGVHPIYWLSARENPNGVYAEDPNWWRGVTYFFEALQRQI</sequence>
<dbReference type="PANTHER" id="PTHR21666">
    <property type="entry name" value="PEPTIDASE-RELATED"/>
    <property type="match status" value="1"/>
</dbReference>
<dbReference type="RefSeq" id="WP_072869176.1">
    <property type="nucleotide sequence ID" value="NZ_FQZM01000021.1"/>
</dbReference>
<keyword evidence="1" id="KW-0472">Membrane</keyword>
<keyword evidence="1" id="KW-0812">Transmembrane</keyword>
<dbReference type="EMBL" id="FQZM01000021">
    <property type="protein sequence ID" value="SHJ16865.1"/>
    <property type="molecule type" value="Genomic_DNA"/>
</dbReference>
<dbReference type="PANTHER" id="PTHR21666:SF270">
    <property type="entry name" value="MUREIN HYDROLASE ACTIVATOR ENVC"/>
    <property type="match status" value="1"/>
</dbReference>
<keyword evidence="1" id="KW-1133">Transmembrane helix</keyword>
<dbReference type="CDD" id="cd12797">
    <property type="entry name" value="M23_peptidase"/>
    <property type="match status" value="1"/>
</dbReference>
<dbReference type="SUPFAM" id="SSF51261">
    <property type="entry name" value="Duplicated hybrid motif"/>
    <property type="match status" value="1"/>
</dbReference>
<gene>
    <name evidence="3" type="ORF">SAMN02745219_01914</name>
</gene>
<dbReference type="InterPro" id="IPR050570">
    <property type="entry name" value="Cell_wall_metabolism_enzyme"/>
</dbReference>
<keyword evidence="4" id="KW-1185">Reference proteome</keyword>
<dbReference type="AlphaFoldDB" id="A0A1M6H3W7"/>
<evidence type="ECO:0000259" key="2">
    <source>
        <dbReference type="Pfam" id="PF01551"/>
    </source>
</evidence>
<proteinExistence type="predicted"/>
<dbReference type="OrthoDB" id="9805070at2"/>
<evidence type="ECO:0000313" key="3">
    <source>
        <dbReference type="EMBL" id="SHJ16865.1"/>
    </source>
</evidence>
<feature type="transmembrane region" description="Helical" evidence="1">
    <location>
        <begin position="47"/>
        <end position="66"/>
    </location>
</feature>
<name>A0A1M6H3W7_9FIRM</name>
<accession>A0A1M6H3W7</accession>
<evidence type="ECO:0000256" key="1">
    <source>
        <dbReference type="SAM" id="Phobius"/>
    </source>
</evidence>
<reference evidence="4" key="1">
    <citation type="submission" date="2016-11" db="EMBL/GenBank/DDBJ databases">
        <authorList>
            <person name="Varghese N."/>
            <person name="Submissions S."/>
        </authorList>
    </citation>
    <scope>NUCLEOTIDE SEQUENCE [LARGE SCALE GENOMIC DNA]</scope>
    <source>
        <strain evidence="4">DSM 16057</strain>
    </source>
</reference>
<protein>
    <submittedName>
        <fullName evidence="3">Peptidase family M23</fullName>
    </submittedName>
</protein>
<dbReference type="Pfam" id="PF01551">
    <property type="entry name" value="Peptidase_M23"/>
    <property type="match status" value="1"/>
</dbReference>
<dbReference type="InterPro" id="IPR011055">
    <property type="entry name" value="Dup_hybrid_motif"/>
</dbReference>